<proteinExistence type="inferred from homology"/>
<dbReference type="InterPro" id="IPR027417">
    <property type="entry name" value="P-loop_NTPase"/>
</dbReference>
<gene>
    <name evidence="6" type="ORF">OKA04_03055</name>
</gene>
<evidence type="ECO:0000256" key="1">
    <source>
        <dbReference type="ARBA" id="ARBA00005417"/>
    </source>
</evidence>
<organism evidence="6 7">
    <name type="scientific">Luteolibacter flavescens</name>
    <dbReference type="NCBI Taxonomy" id="1859460"/>
    <lineage>
        <taxon>Bacteria</taxon>
        <taxon>Pseudomonadati</taxon>
        <taxon>Verrucomicrobiota</taxon>
        <taxon>Verrucomicrobiia</taxon>
        <taxon>Verrucomicrobiales</taxon>
        <taxon>Verrucomicrobiaceae</taxon>
        <taxon>Luteolibacter</taxon>
    </lineage>
</organism>
<dbReference type="InterPro" id="IPR003593">
    <property type="entry name" value="AAA+_ATPase"/>
</dbReference>
<dbReference type="Proteomes" id="UP001207930">
    <property type="component" value="Unassembled WGS sequence"/>
</dbReference>
<dbReference type="PANTHER" id="PTHR43335:SF4">
    <property type="entry name" value="ABC TRANSPORTER, ATP-BINDING PROTEIN"/>
    <property type="match status" value="1"/>
</dbReference>
<evidence type="ECO:0000256" key="2">
    <source>
        <dbReference type="ARBA" id="ARBA00022448"/>
    </source>
</evidence>
<dbReference type="Gene3D" id="3.40.50.300">
    <property type="entry name" value="P-loop containing nucleotide triphosphate hydrolases"/>
    <property type="match status" value="1"/>
</dbReference>
<dbReference type="PROSITE" id="PS50893">
    <property type="entry name" value="ABC_TRANSPORTER_2"/>
    <property type="match status" value="1"/>
</dbReference>
<reference evidence="6 7" key="1">
    <citation type="submission" date="2022-10" db="EMBL/GenBank/DDBJ databases">
        <title>Luteolibacter flavescens strain MCCC 1K03193, whole genome shotgun sequencing project.</title>
        <authorList>
            <person name="Zhao G."/>
            <person name="Shen L."/>
        </authorList>
    </citation>
    <scope>NUCLEOTIDE SEQUENCE [LARGE SCALE GENOMIC DNA]</scope>
    <source>
        <strain evidence="6 7">MCCC 1K03193</strain>
    </source>
</reference>
<dbReference type="InterPro" id="IPR003439">
    <property type="entry name" value="ABC_transporter-like_ATP-bd"/>
</dbReference>
<evidence type="ECO:0000313" key="6">
    <source>
        <dbReference type="EMBL" id="MCW1883690.1"/>
    </source>
</evidence>
<evidence type="ECO:0000256" key="3">
    <source>
        <dbReference type="ARBA" id="ARBA00022741"/>
    </source>
</evidence>
<dbReference type="CDD" id="cd03230">
    <property type="entry name" value="ABC_DR_subfamily_A"/>
    <property type="match status" value="1"/>
</dbReference>
<feature type="domain" description="ABC transporter" evidence="5">
    <location>
        <begin position="2"/>
        <end position="231"/>
    </location>
</feature>
<comment type="similarity">
    <text evidence="1">Belongs to the ABC transporter superfamily.</text>
</comment>
<evidence type="ECO:0000313" key="7">
    <source>
        <dbReference type="Proteomes" id="UP001207930"/>
    </source>
</evidence>
<keyword evidence="2" id="KW-0813">Transport</keyword>
<dbReference type="EMBL" id="JAPDDS010000001">
    <property type="protein sequence ID" value="MCW1883690.1"/>
    <property type="molecule type" value="Genomic_DNA"/>
</dbReference>
<keyword evidence="4 6" id="KW-0067">ATP-binding</keyword>
<dbReference type="GO" id="GO:0005524">
    <property type="term" value="F:ATP binding"/>
    <property type="evidence" value="ECO:0007669"/>
    <property type="project" value="UniProtKB-KW"/>
</dbReference>
<accession>A0ABT3FL20</accession>
<comment type="caution">
    <text evidence="6">The sequence shown here is derived from an EMBL/GenBank/DDBJ whole genome shotgun (WGS) entry which is preliminary data.</text>
</comment>
<dbReference type="SMART" id="SM00382">
    <property type="entry name" value="AAA"/>
    <property type="match status" value="1"/>
</dbReference>
<name>A0ABT3FL20_9BACT</name>
<dbReference type="Pfam" id="PF00005">
    <property type="entry name" value="ABC_tran"/>
    <property type="match status" value="1"/>
</dbReference>
<dbReference type="PANTHER" id="PTHR43335">
    <property type="entry name" value="ABC TRANSPORTER, ATP-BINDING PROTEIN"/>
    <property type="match status" value="1"/>
</dbReference>
<evidence type="ECO:0000256" key="4">
    <source>
        <dbReference type="ARBA" id="ARBA00022840"/>
    </source>
</evidence>
<dbReference type="SUPFAM" id="SSF52540">
    <property type="entry name" value="P-loop containing nucleoside triphosphate hydrolases"/>
    <property type="match status" value="1"/>
</dbReference>
<protein>
    <submittedName>
        <fullName evidence="6">ABC transporter ATP-binding protein</fullName>
    </submittedName>
</protein>
<keyword evidence="7" id="KW-1185">Reference proteome</keyword>
<evidence type="ECO:0000259" key="5">
    <source>
        <dbReference type="PROSITE" id="PS50893"/>
    </source>
</evidence>
<sequence length="310" mass="34901">MIEVRQLTKSFARHQAVKGIDFNVSPGEIVGFLGPNGAGKTTTLRMLTGYLPPTSGSARVAGFDIFRQSLEARRCIGYMPENVPLYDDMRVREYLKYRATLKGLSNRDARRRVNEVIDICGLEGVRRKMIRVLSKGYRQRVGLADALVHEPQLLILDEPTNGLDPNQIRQIRDLIKKLSEKHTILLSTHILHEVEMTCGRVIIIDGGQIKAQDTPQNLVAGMRAAGRVHAEISGDLGVIGPALQRLDHVKRVTSEPIADDWAHYEILVDSGTDARERIHELVSQYGWPMRSLHRKDATLEDVFVELTRRD</sequence>
<dbReference type="RefSeq" id="WP_264499649.1">
    <property type="nucleotide sequence ID" value="NZ_JAPDDS010000001.1"/>
</dbReference>
<keyword evidence="3" id="KW-0547">Nucleotide-binding</keyword>